<evidence type="ECO:0000256" key="6">
    <source>
        <dbReference type="ARBA" id="ARBA00022927"/>
    </source>
</evidence>
<evidence type="ECO:0000256" key="1">
    <source>
        <dbReference type="ARBA" id="ARBA00004123"/>
    </source>
</evidence>
<evidence type="ECO:0000256" key="4">
    <source>
        <dbReference type="ARBA" id="ARBA00022448"/>
    </source>
</evidence>
<dbReference type="SMART" id="SM00913">
    <property type="entry name" value="IBN_N"/>
    <property type="match status" value="1"/>
</dbReference>
<evidence type="ECO:0000256" key="5">
    <source>
        <dbReference type="ARBA" id="ARBA00022490"/>
    </source>
</evidence>
<dbReference type="Pfam" id="PF08506">
    <property type="entry name" value="Cse1"/>
    <property type="match status" value="1"/>
</dbReference>
<dbReference type="InterPro" id="IPR013713">
    <property type="entry name" value="XPO2_central"/>
</dbReference>
<evidence type="ECO:0000256" key="7">
    <source>
        <dbReference type="ARBA" id="ARBA00023242"/>
    </source>
</evidence>
<dbReference type="InterPro" id="IPR016024">
    <property type="entry name" value="ARM-type_fold"/>
</dbReference>
<evidence type="ECO:0000256" key="2">
    <source>
        <dbReference type="ARBA" id="ARBA00004496"/>
    </source>
</evidence>
<dbReference type="GO" id="GO:0006611">
    <property type="term" value="P:protein export from nucleus"/>
    <property type="evidence" value="ECO:0007669"/>
    <property type="project" value="TreeGrafter"/>
</dbReference>
<dbReference type="PROSITE" id="PS50166">
    <property type="entry name" value="IMPORTIN_B_NT"/>
    <property type="match status" value="1"/>
</dbReference>
<keyword evidence="7" id="KW-0539">Nucleus</keyword>
<feature type="domain" description="Importin N-terminal" evidence="8">
    <location>
        <begin position="29"/>
        <end position="106"/>
    </location>
</feature>
<reference evidence="9 10" key="1">
    <citation type="submission" date="2024-01" db="EMBL/GenBank/DDBJ databases">
        <title>The complete chloroplast genome sequence of Lithospermum erythrorhizon: insights into the phylogenetic relationship among Boraginaceae species and the maternal lineages of purple gromwells.</title>
        <authorList>
            <person name="Okada T."/>
            <person name="Watanabe K."/>
        </authorList>
    </citation>
    <scope>NUCLEOTIDE SEQUENCE [LARGE SCALE GENOMIC DNA]</scope>
</reference>
<dbReference type="InterPro" id="IPR005043">
    <property type="entry name" value="XPO2_C"/>
</dbReference>
<comment type="similarity">
    <text evidence="3">Belongs to the XPO2/CSE1 family.</text>
</comment>
<sequence>MEWNPETLQFLSQCFLNTLSPLPDPRRRAEVALSDAAEKPNYALAVLRLIAEPTVDDQIRHSAAVNFKNHLKSRWGFSQNPNAEEPAIPDAEKEQIKGLIVTLMVNSTPKIQSQLSEALAVIGKHDFPKSWTSLLPELVVTLDRLCQANDYASVSGVLSTINSLFKKFRYQFKTNELLLDLKYCLDNFAKPLLEVFKRTASVIDQMVASGAVNGAALKPYIESQRLCCRIFYSMNFMELPEFFEDHMNEWMVEFKKYLTIQFHALEDSNNDGLALVDGLRAAVCENISLYMEKEEELFQTYLGGFVEAVWSLLVVASASSTRERLTVTAIKFLTTVSTSVHHSLFARDDILQQIVQSIVLPNVILRDEDEELFEMNFVEFIRRDMEGSDLDTRRRIACELLKGIATHYKEKVTEKISAQIQNCLGLFTANPDENWKYKDCAIYLVVSLATKRAGGSSVSTDLVEVENFFSSVIVPELQGRDVNAFPMLKAGALKFFTMFRNQIPKNFTISLLTDVIRFLTADSNVVHSYAASCIEKLLLVKDDGSKSRYTSADLTPFLLMLMTNLFTALQKTESEENQYVMKCIMRVLGVADITKDVALPCISGLAIVLMRVCGNPKNPIFNHYLFESVAIIIRRGSEKDPSLLSDFEKELFPILQKVLNQQILEFYPYTFQLLAQLVELNRPPLPQHYMQIFEILLSPELWRRTANVPALVRLLQAFLRKAPMELNQQGRLSSVLGIFNTLVSSPSTDEQGFYVLNTVIENLGYDVLSTYVSHIWVSLFQRLQSNRKVKFTKSLVIFMSLFLVKYGSENLVNSMNAVQPDVFRAILEQFWVPNLKLITGSIEIKLTSVSSTRLICESPTLLDSNLWGKMLDSVVTLLSRPEEERVQEETEVPDFGETVGYNTTFVHLYNVGKKEEDPLKEITDPKQFLVTSLGNLCARSPGIYPPVINQNLEQANQAALLRLCSSYNISIV</sequence>
<dbReference type="GO" id="GO:0006606">
    <property type="term" value="P:protein import into nucleus"/>
    <property type="evidence" value="ECO:0007669"/>
    <property type="project" value="TreeGrafter"/>
</dbReference>
<organism evidence="9 10">
    <name type="scientific">Lithospermum erythrorhizon</name>
    <name type="common">Purple gromwell</name>
    <name type="synonym">Lithospermum officinale var. erythrorhizon</name>
    <dbReference type="NCBI Taxonomy" id="34254"/>
    <lineage>
        <taxon>Eukaryota</taxon>
        <taxon>Viridiplantae</taxon>
        <taxon>Streptophyta</taxon>
        <taxon>Embryophyta</taxon>
        <taxon>Tracheophyta</taxon>
        <taxon>Spermatophyta</taxon>
        <taxon>Magnoliopsida</taxon>
        <taxon>eudicotyledons</taxon>
        <taxon>Gunneridae</taxon>
        <taxon>Pentapetalae</taxon>
        <taxon>asterids</taxon>
        <taxon>lamiids</taxon>
        <taxon>Boraginales</taxon>
        <taxon>Boraginaceae</taxon>
        <taxon>Boraginoideae</taxon>
        <taxon>Lithospermeae</taxon>
        <taxon>Lithospermum</taxon>
    </lineage>
</organism>
<evidence type="ECO:0000313" key="10">
    <source>
        <dbReference type="Proteomes" id="UP001454036"/>
    </source>
</evidence>
<dbReference type="SUPFAM" id="SSF48371">
    <property type="entry name" value="ARM repeat"/>
    <property type="match status" value="1"/>
</dbReference>
<accession>A0AAV3RMW9</accession>
<dbReference type="GO" id="GO:0005829">
    <property type="term" value="C:cytosol"/>
    <property type="evidence" value="ECO:0007669"/>
    <property type="project" value="TreeGrafter"/>
</dbReference>
<dbReference type="Pfam" id="PF03810">
    <property type="entry name" value="IBN_N"/>
    <property type="match status" value="1"/>
</dbReference>
<keyword evidence="10" id="KW-1185">Reference proteome</keyword>
<dbReference type="Pfam" id="PF03378">
    <property type="entry name" value="CAS_CSE1"/>
    <property type="match status" value="1"/>
</dbReference>
<dbReference type="AlphaFoldDB" id="A0AAV3RMW9"/>
<dbReference type="Proteomes" id="UP001454036">
    <property type="component" value="Unassembled WGS sequence"/>
</dbReference>
<evidence type="ECO:0000259" key="8">
    <source>
        <dbReference type="PROSITE" id="PS50166"/>
    </source>
</evidence>
<protein>
    <submittedName>
        <fullName evidence="9">Transporter</fullName>
    </submittedName>
</protein>
<dbReference type="Gene3D" id="1.25.10.10">
    <property type="entry name" value="Leucine-rich Repeat Variant"/>
    <property type="match status" value="1"/>
</dbReference>
<dbReference type="GO" id="GO:0005049">
    <property type="term" value="F:nuclear export signal receptor activity"/>
    <property type="evidence" value="ECO:0007669"/>
    <property type="project" value="TreeGrafter"/>
</dbReference>
<keyword evidence="4" id="KW-0813">Transport</keyword>
<dbReference type="InterPro" id="IPR011989">
    <property type="entry name" value="ARM-like"/>
</dbReference>
<evidence type="ECO:0000313" key="9">
    <source>
        <dbReference type="EMBL" id="GAA0183043.1"/>
    </source>
</evidence>
<dbReference type="FunFam" id="1.25.10.10:FF:000057">
    <property type="entry name" value="Exportin-2 isoform 1"/>
    <property type="match status" value="1"/>
</dbReference>
<gene>
    <name evidence="9" type="ORF">LIER_30526</name>
</gene>
<comment type="subcellular location">
    <subcellularLocation>
        <location evidence="2">Cytoplasm</location>
    </subcellularLocation>
    <subcellularLocation>
        <location evidence="1">Nucleus</location>
    </subcellularLocation>
</comment>
<dbReference type="EMBL" id="BAABME010010971">
    <property type="protein sequence ID" value="GAA0183043.1"/>
    <property type="molecule type" value="Genomic_DNA"/>
</dbReference>
<dbReference type="GO" id="GO:0031267">
    <property type="term" value="F:small GTPase binding"/>
    <property type="evidence" value="ECO:0007669"/>
    <property type="project" value="InterPro"/>
</dbReference>
<dbReference type="InterPro" id="IPR001494">
    <property type="entry name" value="Importin-beta_N"/>
</dbReference>
<evidence type="ECO:0000256" key="3">
    <source>
        <dbReference type="ARBA" id="ARBA00008669"/>
    </source>
</evidence>
<keyword evidence="5" id="KW-0963">Cytoplasm</keyword>
<comment type="caution">
    <text evidence="9">The sequence shown here is derived from an EMBL/GenBank/DDBJ whole genome shotgun (WGS) entry which is preliminary data.</text>
</comment>
<dbReference type="GO" id="GO:0005635">
    <property type="term" value="C:nuclear envelope"/>
    <property type="evidence" value="ECO:0007669"/>
    <property type="project" value="TreeGrafter"/>
</dbReference>
<proteinExistence type="inferred from homology"/>
<dbReference type="PANTHER" id="PTHR10997:SF8">
    <property type="entry name" value="EXPORTIN-2"/>
    <property type="match status" value="1"/>
</dbReference>
<keyword evidence="6" id="KW-0653">Protein transport</keyword>
<dbReference type="PANTHER" id="PTHR10997">
    <property type="entry name" value="IMPORTIN-7, 8, 11"/>
    <property type="match status" value="1"/>
</dbReference>
<name>A0AAV3RMW9_LITER</name>